<dbReference type="PANTHER" id="PTHR46068:SF1">
    <property type="entry name" value="TRANSPOSASE IS30-LIKE HTH DOMAIN-CONTAINING PROTEIN"/>
    <property type="match status" value="1"/>
</dbReference>
<dbReference type="RefSeq" id="XP_065652893.1">
    <property type="nucleotide sequence ID" value="XM_065796821.1"/>
</dbReference>
<reference evidence="2" key="1">
    <citation type="submission" date="2025-08" db="UniProtKB">
        <authorList>
            <consortium name="RefSeq"/>
        </authorList>
    </citation>
    <scope>IDENTIFICATION</scope>
</reference>
<gene>
    <name evidence="2" type="primary">LOC136080207</name>
</gene>
<proteinExistence type="predicted"/>
<dbReference type="Gene3D" id="3.30.420.10">
    <property type="entry name" value="Ribonuclease H-like superfamily/Ribonuclease H"/>
    <property type="match status" value="1"/>
</dbReference>
<protein>
    <submittedName>
        <fullName evidence="2">Uncharacterized protein LOC136080207</fullName>
    </submittedName>
</protein>
<dbReference type="GeneID" id="136080207"/>
<sequence>MSIRWSKISSNKCKHSKNQKSSETVILHGKFANWIRSHYRKEQTLKILFSDGKIFDLNGMYNAQNDRIWSTNRNEADKDGGIKQKQKFPQKVMVWLGACSKGVTPLVILDKDTVNHDWYIKKVLPVALKYGNEKFGADWTFQKDGATSYTHHLTQQWCHDNFPAFFDKNHWPPNSPNLNPLDYSLWDELVYQIKWNKIKSKLTLIQELKQAVKNIRVNVALESCTSWTNRLYLMSKNNGDYLH</sequence>
<dbReference type="Proteomes" id="UP001652625">
    <property type="component" value="Chromosome 05"/>
</dbReference>
<accession>A0ABM4BUP0</accession>
<evidence type="ECO:0000313" key="1">
    <source>
        <dbReference type="Proteomes" id="UP001652625"/>
    </source>
</evidence>
<organism evidence="1 2">
    <name type="scientific">Hydra vulgaris</name>
    <name type="common">Hydra</name>
    <name type="synonym">Hydra attenuata</name>
    <dbReference type="NCBI Taxonomy" id="6087"/>
    <lineage>
        <taxon>Eukaryota</taxon>
        <taxon>Metazoa</taxon>
        <taxon>Cnidaria</taxon>
        <taxon>Hydrozoa</taxon>
        <taxon>Hydroidolina</taxon>
        <taxon>Anthoathecata</taxon>
        <taxon>Aplanulata</taxon>
        <taxon>Hydridae</taxon>
        <taxon>Hydra</taxon>
    </lineage>
</organism>
<name>A0ABM4BUP0_HYDVU</name>
<dbReference type="InterPro" id="IPR036397">
    <property type="entry name" value="RNaseH_sf"/>
</dbReference>
<evidence type="ECO:0000313" key="2">
    <source>
        <dbReference type="RefSeq" id="XP_065652893.1"/>
    </source>
</evidence>
<dbReference type="PANTHER" id="PTHR46068">
    <property type="entry name" value="PROTEIN CBG27172"/>
    <property type="match status" value="1"/>
</dbReference>
<keyword evidence="1" id="KW-1185">Reference proteome</keyword>